<accession>A0A9W4GE56</accession>
<proteinExistence type="predicted"/>
<reference evidence="2" key="1">
    <citation type="submission" date="2020-10" db="EMBL/GenBank/DDBJ databases">
        <authorList>
            <person name="Muller C M."/>
        </authorList>
    </citation>
    <scope>NUCLEOTIDE SEQUENCE</scope>
    <source>
        <strain evidence="2">THUN-12</strain>
    </source>
</reference>
<evidence type="ECO:0000313" key="3">
    <source>
        <dbReference type="Proteomes" id="UP000683417"/>
    </source>
</evidence>
<name>A0A9W4GE56_BLUGR</name>
<evidence type="ECO:0000256" key="1">
    <source>
        <dbReference type="SAM" id="SignalP"/>
    </source>
</evidence>
<evidence type="ECO:0000313" key="2">
    <source>
        <dbReference type="EMBL" id="CAD6500525.1"/>
    </source>
</evidence>
<organism evidence="2 3">
    <name type="scientific">Blumeria graminis f. sp. triticale</name>
    <dbReference type="NCBI Taxonomy" id="1689686"/>
    <lineage>
        <taxon>Eukaryota</taxon>
        <taxon>Fungi</taxon>
        <taxon>Dikarya</taxon>
        <taxon>Ascomycota</taxon>
        <taxon>Pezizomycotina</taxon>
        <taxon>Leotiomycetes</taxon>
        <taxon>Erysiphales</taxon>
        <taxon>Erysiphaceae</taxon>
        <taxon>Blumeria</taxon>
    </lineage>
</organism>
<comment type="caution">
    <text evidence="2">The sequence shown here is derived from an EMBL/GenBank/DDBJ whole genome shotgun (WGS) entry which is preliminary data.</text>
</comment>
<dbReference type="EMBL" id="CAJHIT010000004">
    <property type="protein sequence ID" value="CAD6500525.1"/>
    <property type="molecule type" value="Genomic_DNA"/>
</dbReference>
<sequence>MRSANFASLSLFFGFLILESAAVYVCSGRTRIPDHEVEARANEIYSKGESLKASRTPGQEQIEDIYFDDDEDDAEMSFSSDFYPRIKSSGTYTITVDYPSKKILVTEKIEYNGRHQMSFCGKH</sequence>
<feature type="signal peptide" evidence="1">
    <location>
        <begin position="1"/>
        <end position="22"/>
    </location>
</feature>
<dbReference type="AlphaFoldDB" id="A0A9W4GE56"/>
<dbReference type="Proteomes" id="UP000683417">
    <property type="component" value="Unassembled WGS sequence"/>
</dbReference>
<feature type="chain" id="PRO_5040783878" evidence="1">
    <location>
        <begin position="23"/>
        <end position="123"/>
    </location>
</feature>
<protein>
    <submittedName>
        <fullName evidence="2">BgTH12-06235</fullName>
    </submittedName>
</protein>
<keyword evidence="1" id="KW-0732">Signal</keyword>
<gene>
    <name evidence="2" type="ORF">BGTH12_LOCUS1883</name>
</gene>